<dbReference type="KEGG" id="dbk:DGMP_34860"/>
<dbReference type="EMBL" id="AP024086">
    <property type="protein sequence ID" value="BCL62793.1"/>
    <property type="molecule type" value="Genomic_DNA"/>
</dbReference>
<accession>A0A8D5JEP7</accession>
<evidence type="ECO:0000313" key="3">
    <source>
        <dbReference type="Proteomes" id="UP000826725"/>
    </source>
</evidence>
<evidence type="ECO:0000259" key="1">
    <source>
        <dbReference type="Pfam" id="PF13333"/>
    </source>
</evidence>
<dbReference type="GO" id="GO:0015074">
    <property type="term" value="P:DNA integration"/>
    <property type="evidence" value="ECO:0007669"/>
    <property type="project" value="InterPro"/>
</dbReference>
<proteinExistence type="predicted"/>
<dbReference type="Proteomes" id="UP000826725">
    <property type="component" value="Chromosome"/>
</dbReference>
<organism evidence="2 3">
    <name type="scientific">Desulfomarina profundi</name>
    <dbReference type="NCBI Taxonomy" id="2772557"/>
    <lineage>
        <taxon>Bacteria</taxon>
        <taxon>Pseudomonadati</taxon>
        <taxon>Thermodesulfobacteriota</taxon>
        <taxon>Desulfobulbia</taxon>
        <taxon>Desulfobulbales</taxon>
        <taxon>Desulfobulbaceae</taxon>
        <taxon>Desulfomarina</taxon>
    </lineage>
</organism>
<keyword evidence="3" id="KW-1185">Reference proteome</keyword>
<dbReference type="RefSeq" id="WP_268907476.1">
    <property type="nucleotide sequence ID" value="NZ_AP024086.1"/>
</dbReference>
<feature type="domain" description="Integrase catalytic" evidence="1">
    <location>
        <begin position="15"/>
        <end position="55"/>
    </location>
</feature>
<evidence type="ECO:0000313" key="2">
    <source>
        <dbReference type="EMBL" id="BCL62793.1"/>
    </source>
</evidence>
<protein>
    <recommendedName>
        <fullName evidence="1">Integrase catalytic domain-containing protein</fullName>
    </recommendedName>
</protein>
<dbReference type="Pfam" id="PF13333">
    <property type="entry name" value="rve_2"/>
    <property type="match status" value="1"/>
</dbReference>
<name>A0A8D5JEP7_9BACT</name>
<sequence>MINPHHSLIKLSDVIDCTFHNVAEAEQTLFHYIEVYCNRQRKHSTNGYKAPAQYELEWWDDRKAA</sequence>
<gene>
    <name evidence="2" type="ORF">DGMP_34860</name>
</gene>
<dbReference type="AlphaFoldDB" id="A0A8D5JEP7"/>
<dbReference type="InterPro" id="IPR001584">
    <property type="entry name" value="Integrase_cat-core"/>
</dbReference>
<reference evidence="2" key="1">
    <citation type="submission" date="2020-09" db="EMBL/GenBank/DDBJ databases">
        <title>Desulfogranum mesoprofundum gen. nov., sp. nov., a novel mesophilic, sulfate-reducing chemolithoautotroph isolated from a deep-sea hydrothermal vent chimney in the Suiyo Seamount.</title>
        <authorList>
            <person name="Hashimoto Y."/>
            <person name="Nakagawa S."/>
        </authorList>
    </citation>
    <scope>NUCLEOTIDE SEQUENCE</scope>
    <source>
        <strain evidence="2">KT2</strain>
    </source>
</reference>